<keyword evidence="13 14" id="KW-0464">Manganese</keyword>
<sequence length="692" mass="79209">MCTCRPRNSLCMLYLLAFICLAVNIMFVFHHFVLDHTADERYKHLNKLAQDQTSLGRDLKSNHGHSNQAQANPGQEALNRNREGDNSLQEMLQGNERLMRGKADAAFQQGKMRAGLKKELNHREPADKFKDVPVRQNVEYVKDDVDGEELPAEQNDKMVKDGVGDVLDDDEEESPYFENAREVDRSGPGMMGEAVKIVGLSASENMRLEAGKKSHAFNELASSKMSLHRTLPDARFPACKTQTYPHDLPKTSIIICFHNEAWSTLLRTIHSITDRSPLRLIHEIVLIDDASNLDHLREPLEDYIALIHEVRIRLLRSPERVGLIRARMLGVDAMKGEIITFLDSHVEVMVGWLEPLLARVAADRTRVVLPVVDEISQEDFRYHVVPEPLQRGGFNWRFQYRWVEDPGYPYRSSKADPIQSPAMPGGLLTMDKEFFIKLGGYDPGMEIWGGENLEESLKIWTCGGSIEIIPCSRVGHIYRNRSPYSFLGKKPMDVAERNAMRVVEVWTDDYKEHFYNRLPHLRSKDFGDVGKRRQLRAKLGCKSFEWYLKNVYQELYVPDMDEVQKYSAAISSKSGVCLDSNDQNGQTGKRLIVWGCHGLGGNQYFELTNKGQLRNDELCLEPDNLNRYVLLQKCAPIGKRLTKQTWRYEEQGSRIRHVPSSLCLHVAKAEKGTEVEIRMCRSMDLGQKWTFT</sequence>
<gene>
    <name evidence="18" type="primary">LOC110985544</name>
</gene>
<evidence type="ECO:0000256" key="6">
    <source>
        <dbReference type="ARBA" id="ARBA00022734"/>
    </source>
</evidence>
<dbReference type="GO" id="GO:0000139">
    <property type="term" value="C:Golgi membrane"/>
    <property type="evidence" value="ECO:0007669"/>
    <property type="project" value="UniProtKB-SubCell"/>
</dbReference>
<accession>A0A8B7Z9H9</accession>
<evidence type="ECO:0000256" key="2">
    <source>
        <dbReference type="ARBA" id="ARBA00004323"/>
    </source>
</evidence>
<evidence type="ECO:0000256" key="11">
    <source>
        <dbReference type="ARBA" id="ARBA00023157"/>
    </source>
</evidence>
<keyword evidence="6 14" id="KW-0430">Lectin</keyword>
<comment type="cofactor">
    <cofactor evidence="1 14">
        <name>Mn(2+)</name>
        <dbReference type="ChEBI" id="CHEBI:29035"/>
    </cofactor>
</comment>
<dbReference type="GeneID" id="110985544"/>
<evidence type="ECO:0000259" key="16">
    <source>
        <dbReference type="SMART" id="SM00458"/>
    </source>
</evidence>
<dbReference type="PANTHER" id="PTHR11675:SF101">
    <property type="entry name" value="POLYPEPTIDE N-ACETYLGALACTOSAMINYLTRANSFERASE 5"/>
    <property type="match status" value="1"/>
</dbReference>
<keyword evidence="12" id="KW-0325">Glycoprotein</keyword>
<evidence type="ECO:0000256" key="10">
    <source>
        <dbReference type="ARBA" id="ARBA00023136"/>
    </source>
</evidence>
<keyword evidence="10 14" id="KW-0472">Membrane</keyword>
<keyword evidence="11 14" id="KW-1015">Disulfide bond</keyword>
<evidence type="ECO:0000256" key="7">
    <source>
        <dbReference type="ARBA" id="ARBA00022968"/>
    </source>
</evidence>
<dbReference type="AlphaFoldDB" id="A0A8B7Z9H9"/>
<dbReference type="OMA" id="LIVWGCH"/>
<reference evidence="18" key="1">
    <citation type="submission" date="2025-08" db="UniProtKB">
        <authorList>
            <consortium name="RefSeq"/>
        </authorList>
    </citation>
    <scope>IDENTIFICATION</scope>
</reference>
<dbReference type="InterPro" id="IPR035992">
    <property type="entry name" value="Ricin_B-like_lectins"/>
</dbReference>
<protein>
    <recommendedName>
        <fullName evidence="14">Polypeptide N-acetylgalactosaminyltransferase</fullName>
        <ecNumber evidence="14">2.4.1.-</ecNumber>
    </recommendedName>
    <alternativeName>
        <fullName evidence="14">Protein-UDP acetylgalactosaminyltransferase</fullName>
    </alternativeName>
</protein>
<feature type="compositionally biased region" description="Polar residues" evidence="15">
    <location>
        <begin position="64"/>
        <end position="73"/>
    </location>
</feature>
<dbReference type="RefSeq" id="XP_022102323.1">
    <property type="nucleotide sequence ID" value="XM_022246631.1"/>
</dbReference>
<evidence type="ECO:0000256" key="9">
    <source>
        <dbReference type="ARBA" id="ARBA00023034"/>
    </source>
</evidence>
<dbReference type="OrthoDB" id="416652at2759"/>
<dbReference type="InterPro" id="IPR000772">
    <property type="entry name" value="Ricin_B_lectin"/>
</dbReference>
<keyword evidence="9 14" id="KW-0333">Golgi apparatus</keyword>
<feature type="domain" description="Ricin B lectin" evidence="16">
    <location>
        <begin position="564"/>
        <end position="692"/>
    </location>
</feature>
<keyword evidence="4 14" id="KW-0808">Transferase</keyword>
<dbReference type="UniPathway" id="UPA00378"/>
<dbReference type="InterPro" id="IPR029044">
    <property type="entry name" value="Nucleotide-diphossugar_trans"/>
</dbReference>
<feature type="region of interest" description="Disordered" evidence="15">
    <location>
        <begin position="56"/>
        <end position="81"/>
    </location>
</feature>
<dbReference type="InterPro" id="IPR001173">
    <property type="entry name" value="Glyco_trans_2-like"/>
</dbReference>
<keyword evidence="14" id="KW-0328">Glycosyltransferase</keyword>
<evidence type="ECO:0000256" key="8">
    <source>
        <dbReference type="ARBA" id="ARBA00022989"/>
    </source>
</evidence>
<evidence type="ECO:0000256" key="12">
    <source>
        <dbReference type="ARBA" id="ARBA00023180"/>
    </source>
</evidence>
<evidence type="ECO:0000313" key="17">
    <source>
        <dbReference type="Proteomes" id="UP000694845"/>
    </source>
</evidence>
<proteinExistence type="inferred from homology"/>
<keyword evidence="8 14" id="KW-1133">Transmembrane helix</keyword>
<comment type="pathway">
    <text evidence="14">Protein modification; protein glycosylation.</text>
</comment>
<dbReference type="SUPFAM" id="SSF50370">
    <property type="entry name" value="Ricin B-like lectins"/>
    <property type="match status" value="1"/>
</dbReference>
<dbReference type="SUPFAM" id="SSF53448">
    <property type="entry name" value="Nucleotide-diphospho-sugar transferases"/>
    <property type="match status" value="1"/>
</dbReference>
<dbReference type="PROSITE" id="PS50231">
    <property type="entry name" value="RICIN_B_LECTIN"/>
    <property type="match status" value="1"/>
</dbReference>
<keyword evidence="7" id="KW-0735">Signal-anchor</keyword>
<dbReference type="Pfam" id="PF00652">
    <property type="entry name" value="Ricin_B_lectin"/>
    <property type="match status" value="1"/>
</dbReference>
<evidence type="ECO:0000313" key="18">
    <source>
        <dbReference type="RefSeq" id="XP_022102323.1"/>
    </source>
</evidence>
<comment type="similarity">
    <text evidence="3 14">Belongs to the glycosyltransferase 2 family. GalNAc-T subfamily.</text>
</comment>
<dbReference type="Proteomes" id="UP000694845">
    <property type="component" value="Unplaced"/>
</dbReference>
<evidence type="ECO:0000256" key="3">
    <source>
        <dbReference type="ARBA" id="ARBA00005680"/>
    </source>
</evidence>
<dbReference type="KEGG" id="aplc:110985544"/>
<evidence type="ECO:0000256" key="13">
    <source>
        <dbReference type="ARBA" id="ARBA00023211"/>
    </source>
</evidence>
<dbReference type="CDD" id="cd02510">
    <property type="entry name" value="pp-GalNAc-T"/>
    <property type="match status" value="1"/>
</dbReference>
<evidence type="ECO:0000256" key="15">
    <source>
        <dbReference type="SAM" id="MobiDB-lite"/>
    </source>
</evidence>
<dbReference type="PANTHER" id="PTHR11675">
    <property type="entry name" value="N-ACETYLGALACTOSAMINYLTRANSFERASE"/>
    <property type="match status" value="1"/>
</dbReference>
<dbReference type="GO" id="GO:0004653">
    <property type="term" value="F:polypeptide N-acetylgalactosaminyltransferase activity"/>
    <property type="evidence" value="ECO:0007669"/>
    <property type="project" value="TreeGrafter"/>
</dbReference>
<dbReference type="Gene3D" id="3.90.550.10">
    <property type="entry name" value="Spore Coat Polysaccharide Biosynthesis Protein SpsA, Chain A"/>
    <property type="match status" value="1"/>
</dbReference>
<keyword evidence="5 14" id="KW-0812">Transmembrane</keyword>
<organism evidence="17 18">
    <name type="scientific">Acanthaster planci</name>
    <name type="common">Crown-of-thorns starfish</name>
    <dbReference type="NCBI Taxonomy" id="133434"/>
    <lineage>
        <taxon>Eukaryota</taxon>
        <taxon>Metazoa</taxon>
        <taxon>Echinodermata</taxon>
        <taxon>Eleutherozoa</taxon>
        <taxon>Asterozoa</taxon>
        <taxon>Asteroidea</taxon>
        <taxon>Valvatacea</taxon>
        <taxon>Valvatida</taxon>
        <taxon>Acanthasteridae</taxon>
        <taxon>Acanthaster</taxon>
    </lineage>
</organism>
<dbReference type="GO" id="GO:0030246">
    <property type="term" value="F:carbohydrate binding"/>
    <property type="evidence" value="ECO:0007669"/>
    <property type="project" value="UniProtKB-KW"/>
</dbReference>
<evidence type="ECO:0000256" key="1">
    <source>
        <dbReference type="ARBA" id="ARBA00001936"/>
    </source>
</evidence>
<dbReference type="InterPro" id="IPR045885">
    <property type="entry name" value="GalNAc-T"/>
</dbReference>
<dbReference type="FunFam" id="3.90.550.10:FF:000053">
    <property type="entry name" value="Polypeptide N-acetylgalactosaminyltransferase"/>
    <property type="match status" value="1"/>
</dbReference>
<dbReference type="GO" id="GO:0006493">
    <property type="term" value="P:protein O-linked glycosylation"/>
    <property type="evidence" value="ECO:0007669"/>
    <property type="project" value="TreeGrafter"/>
</dbReference>
<evidence type="ECO:0000256" key="14">
    <source>
        <dbReference type="RuleBase" id="RU361242"/>
    </source>
</evidence>
<dbReference type="EC" id="2.4.1.-" evidence="14"/>
<dbReference type="Pfam" id="PF00535">
    <property type="entry name" value="Glycos_transf_2"/>
    <property type="match status" value="1"/>
</dbReference>
<dbReference type="SMART" id="SM00458">
    <property type="entry name" value="RICIN"/>
    <property type="match status" value="1"/>
</dbReference>
<feature type="transmembrane region" description="Helical" evidence="14">
    <location>
        <begin position="12"/>
        <end position="33"/>
    </location>
</feature>
<dbReference type="CDD" id="cd23435">
    <property type="entry name" value="beta-trefoil_Ricin_GALNT3-like"/>
    <property type="match status" value="1"/>
</dbReference>
<dbReference type="Pfam" id="PF02709">
    <property type="entry name" value="Glyco_transf_7C"/>
    <property type="match status" value="1"/>
</dbReference>
<evidence type="ECO:0000256" key="5">
    <source>
        <dbReference type="ARBA" id="ARBA00022692"/>
    </source>
</evidence>
<keyword evidence="17" id="KW-1185">Reference proteome</keyword>
<dbReference type="InterPro" id="IPR027791">
    <property type="entry name" value="Galactosyl_T_C"/>
</dbReference>
<comment type="subcellular location">
    <subcellularLocation>
        <location evidence="2 14">Golgi apparatus membrane</location>
        <topology evidence="2 14">Single-pass type II membrane protein</topology>
    </subcellularLocation>
</comment>
<name>A0A8B7Z9H9_ACAPL</name>
<evidence type="ECO:0000256" key="4">
    <source>
        <dbReference type="ARBA" id="ARBA00022679"/>
    </source>
</evidence>
<dbReference type="Gene3D" id="2.80.10.50">
    <property type="match status" value="1"/>
</dbReference>